<evidence type="ECO:0000256" key="6">
    <source>
        <dbReference type="SAM" id="Phobius"/>
    </source>
</evidence>
<sequence>MWTIFKKEVNLFLSSLIAYIAIAVFLLGTGLFVWVFPDYSVISYGYASLDSFFSMAPYIFLFLIPAITMRSFSEEIQTGTIELLVTRPLKDWEILLGKYFAALFLVFFSILPTLIYFFSIYELGDPKGNLDIGASMGSYLGLFFLGACFAAIGLFASTLSKNQIVAFILGLFLSAFFYDAFGSISKLPIFFGQTDAIVESLGISFHYASISRGLVDSRDLLYFLSIIGIFLLASQLSVEKRRW</sequence>
<dbReference type="PANTHER" id="PTHR30294:SF29">
    <property type="entry name" value="MULTIDRUG ABC TRANSPORTER PERMEASE YBHS-RELATED"/>
    <property type="match status" value="1"/>
</dbReference>
<evidence type="ECO:0000256" key="1">
    <source>
        <dbReference type="ARBA" id="ARBA00004651"/>
    </source>
</evidence>
<keyword evidence="2" id="KW-1003">Cell membrane</keyword>
<keyword evidence="5 6" id="KW-0472">Membrane</keyword>
<dbReference type="EMBL" id="CP002831">
    <property type="protein sequence ID" value="AFC22834.1"/>
    <property type="molecule type" value="Genomic_DNA"/>
</dbReference>
<dbReference type="NCBIfam" id="TIGR03518">
    <property type="entry name" value="ABC_perm_GldF"/>
    <property type="match status" value="1"/>
</dbReference>
<proteinExistence type="predicted"/>
<dbReference type="InterPro" id="IPR051449">
    <property type="entry name" value="ABC-2_transporter_component"/>
</dbReference>
<dbReference type="HOGENOM" id="CLU_081003_0_1_10"/>
<dbReference type="eggNOG" id="COG1277">
    <property type="taxonomic scope" value="Bacteria"/>
</dbReference>
<accession>H6L4F5</accession>
<evidence type="ECO:0000256" key="5">
    <source>
        <dbReference type="ARBA" id="ARBA00023136"/>
    </source>
</evidence>
<reference evidence="7 8" key="1">
    <citation type="journal article" date="2012" name="Stand. Genomic Sci.">
        <title>Complete genome sequencing and analysis of Saprospira grandis str. Lewin, a predatory marine bacterium.</title>
        <authorList>
            <person name="Saw J.H."/>
            <person name="Yuryev A."/>
            <person name="Kanbe M."/>
            <person name="Hou S."/>
            <person name="Young A.G."/>
            <person name="Aizawa S."/>
            <person name="Alam M."/>
        </authorList>
    </citation>
    <scope>NUCLEOTIDE SEQUENCE [LARGE SCALE GENOMIC DNA]</scope>
    <source>
        <strain evidence="7 8">Lewin</strain>
    </source>
</reference>
<evidence type="ECO:0000313" key="8">
    <source>
        <dbReference type="Proteomes" id="UP000007519"/>
    </source>
</evidence>
<feature type="transmembrane region" description="Helical" evidence="6">
    <location>
        <begin position="12"/>
        <end position="36"/>
    </location>
</feature>
<feature type="transmembrane region" description="Helical" evidence="6">
    <location>
        <begin position="42"/>
        <end position="64"/>
    </location>
</feature>
<comment type="subcellular location">
    <subcellularLocation>
        <location evidence="1">Cell membrane</location>
        <topology evidence="1">Multi-pass membrane protein</topology>
    </subcellularLocation>
</comment>
<organism evidence="7 8">
    <name type="scientific">Saprospira grandis (strain Lewin)</name>
    <dbReference type="NCBI Taxonomy" id="984262"/>
    <lineage>
        <taxon>Bacteria</taxon>
        <taxon>Pseudomonadati</taxon>
        <taxon>Bacteroidota</taxon>
        <taxon>Saprospiria</taxon>
        <taxon>Saprospirales</taxon>
        <taxon>Saprospiraceae</taxon>
        <taxon>Saprospira</taxon>
    </lineage>
</organism>
<gene>
    <name evidence="7" type="primary">gldF</name>
    <name evidence="7" type="ordered locus">SGRA_0089</name>
</gene>
<dbReference type="GO" id="GO:0140359">
    <property type="term" value="F:ABC-type transporter activity"/>
    <property type="evidence" value="ECO:0007669"/>
    <property type="project" value="InterPro"/>
</dbReference>
<keyword evidence="4 6" id="KW-1133">Transmembrane helix</keyword>
<dbReference type="KEGG" id="sgn:SGRA_0089"/>
<dbReference type="AlphaFoldDB" id="H6L4F5"/>
<feature type="transmembrane region" description="Helical" evidence="6">
    <location>
        <begin position="99"/>
        <end position="119"/>
    </location>
</feature>
<name>H6L4F5_SAPGL</name>
<feature type="transmembrane region" description="Helical" evidence="6">
    <location>
        <begin position="164"/>
        <end position="181"/>
    </location>
</feature>
<protein>
    <submittedName>
        <fullName evidence="7">Gliding motility protein GldF</fullName>
    </submittedName>
</protein>
<dbReference type="OrthoDB" id="9794512at2"/>
<evidence type="ECO:0000256" key="2">
    <source>
        <dbReference type="ARBA" id="ARBA00022475"/>
    </source>
</evidence>
<keyword evidence="8" id="KW-1185">Reference proteome</keyword>
<dbReference type="Pfam" id="PF12679">
    <property type="entry name" value="ABC2_membrane_2"/>
    <property type="match status" value="1"/>
</dbReference>
<dbReference type="GO" id="GO:0005886">
    <property type="term" value="C:plasma membrane"/>
    <property type="evidence" value="ECO:0007669"/>
    <property type="project" value="UniProtKB-SubCell"/>
</dbReference>
<evidence type="ECO:0000313" key="7">
    <source>
        <dbReference type="EMBL" id="AFC22834.1"/>
    </source>
</evidence>
<dbReference type="PANTHER" id="PTHR30294">
    <property type="entry name" value="MEMBRANE COMPONENT OF ABC TRANSPORTER YHHJ-RELATED"/>
    <property type="match status" value="1"/>
</dbReference>
<feature type="transmembrane region" description="Helical" evidence="6">
    <location>
        <begin position="139"/>
        <end position="157"/>
    </location>
</feature>
<evidence type="ECO:0000256" key="3">
    <source>
        <dbReference type="ARBA" id="ARBA00022692"/>
    </source>
</evidence>
<dbReference type="InterPro" id="IPR019860">
    <property type="entry name" value="Motility-assoc_ABC_perm_GldF"/>
</dbReference>
<feature type="transmembrane region" description="Helical" evidence="6">
    <location>
        <begin position="220"/>
        <end position="238"/>
    </location>
</feature>
<dbReference type="STRING" id="984262.SGRA_0089"/>
<dbReference type="RefSeq" id="WP_014373086.1">
    <property type="nucleotide sequence ID" value="NC_016940.1"/>
</dbReference>
<dbReference type="Proteomes" id="UP000007519">
    <property type="component" value="Chromosome"/>
</dbReference>
<keyword evidence="3 6" id="KW-0812">Transmembrane</keyword>
<evidence type="ECO:0000256" key="4">
    <source>
        <dbReference type="ARBA" id="ARBA00022989"/>
    </source>
</evidence>